<accession>A0A318N1F4</accession>
<reference evidence="1 2" key="1">
    <citation type="submission" date="2018-05" db="EMBL/GenBank/DDBJ databases">
        <title>Reference genomes for bee gut microbiota database.</title>
        <authorList>
            <person name="Ellegaard K.M."/>
        </authorList>
    </citation>
    <scope>NUCLEOTIDE SEQUENCE [LARGE SCALE GENOMIC DNA]</scope>
    <source>
        <strain evidence="1 2">ESL0167</strain>
    </source>
</reference>
<gene>
    <name evidence="1" type="ORF">DKK76_07080</name>
</gene>
<name>A0A318N1F4_FRIPE</name>
<evidence type="ECO:0000313" key="1">
    <source>
        <dbReference type="EMBL" id="PXY94754.1"/>
    </source>
</evidence>
<evidence type="ECO:0000313" key="2">
    <source>
        <dbReference type="Proteomes" id="UP000247838"/>
    </source>
</evidence>
<dbReference type="EMBL" id="QGLM01000017">
    <property type="protein sequence ID" value="PXY94754.1"/>
    <property type="molecule type" value="Genomic_DNA"/>
</dbReference>
<comment type="caution">
    <text evidence="1">The sequence shown here is derived from an EMBL/GenBank/DDBJ whole genome shotgun (WGS) entry which is preliminary data.</text>
</comment>
<dbReference type="AlphaFoldDB" id="A0A318N1F4"/>
<organism evidence="1 2">
    <name type="scientific">Frischella perrara</name>
    <dbReference type="NCBI Taxonomy" id="1267021"/>
    <lineage>
        <taxon>Bacteria</taxon>
        <taxon>Pseudomonadati</taxon>
        <taxon>Pseudomonadota</taxon>
        <taxon>Gammaproteobacteria</taxon>
        <taxon>Orbales</taxon>
        <taxon>Orbaceae</taxon>
        <taxon>Frischella</taxon>
    </lineage>
</organism>
<dbReference type="RefSeq" id="WP_110443719.1">
    <property type="nucleotide sequence ID" value="NZ_QGLM01000017.1"/>
</dbReference>
<proteinExistence type="predicted"/>
<protein>
    <submittedName>
        <fullName evidence="1">Uncharacterized protein</fullName>
    </submittedName>
</protein>
<dbReference type="Proteomes" id="UP000247838">
    <property type="component" value="Unassembled WGS sequence"/>
</dbReference>
<sequence>MNNKYLAKNDFFIAYVGSLYESKYRIDAFVCVIRRDTYETYESFSLYEPNKKLWSSIANDFIKKLNKPEDWKRSHRYCLARYARQVLIKDNFIHNLDKNLSALQKSYHSIMLSNQKDGTITKKKQSNENKSLIVIDELSTQTATLKEFRKPYYSTSIESDQQEIEEDHYEEDNITFDEKCSFFQYINHYITVSHLIDAVLIKKLNQLSFEEKCQLFILKDWEWESRAFEDVHCAIFGREYVYKRLYDKRRFTTHYKEFRERLNYLQPNYWPDEWGDGWEDE</sequence>